<dbReference type="EMBL" id="UOEU01000415">
    <property type="protein sequence ID" value="VAW33028.1"/>
    <property type="molecule type" value="Genomic_DNA"/>
</dbReference>
<proteinExistence type="predicted"/>
<evidence type="ECO:0000313" key="2">
    <source>
        <dbReference type="EMBL" id="VAW33028.1"/>
    </source>
</evidence>
<accession>A0A3B0UQ83</accession>
<name>A0A3B0UQ83_9ZZZZ</name>
<reference evidence="2" key="1">
    <citation type="submission" date="2018-06" db="EMBL/GenBank/DDBJ databases">
        <authorList>
            <person name="Zhirakovskaya E."/>
        </authorList>
    </citation>
    <scope>NUCLEOTIDE SEQUENCE</scope>
</reference>
<feature type="region of interest" description="Disordered" evidence="1">
    <location>
        <begin position="489"/>
        <end position="512"/>
    </location>
</feature>
<protein>
    <submittedName>
        <fullName evidence="2">Uncharacterized protein</fullName>
    </submittedName>
</protein>
<organism evidence="2">
    <name type="scientific">hydrothermal vent metagenome</name>
    <dbReference type="NCBI Taxonomy" id="652676"/>
    <lineage>
        <taxon>unclassified sequences</taxon>
        <taxon>metagenomes</taxon>
        <taxon>ecological metagenomes</taxon>
    </lineage>
</organism>
<evidence type="ECO:0000256" key="1">
    <source>
        <dbReference type="SAM" id="MobiDB-lite"/>
    </source>
</evidence>
<feature type="non-terminal residue" evidence="2">
    <location>
        <position position="512"/>
    </location>
</feature>
<sequence>MADSKQIRVEIVTRLLDDPSFFTLFQKEPTAALAAYPNLEEADAQYLRENIKDAAGLEMVAERLGVILRTMVEPEPAPPIVIPSPTPTPKGIDFDQPFHVVNSGFASQSTPTELIDSFNTPLPTNQPYYFWFQVGELMAEGMAQELIELPSDKLPPEAHLTIALFAFEDELELTGVEMGEIQLAPQGDVTVTQRADEPAGVSEDLLKRRLYFGVRTMSEGGYGRLRCNIYYKHTLVQSHLIVACVDPNPAERPYRMLWHTMDYTLSKSLDGEQLVAMGTNILSIMVNDNGNGSHGFRFMGGKAYKNDATLTAGAITQLQAWTRGALRKAAWGDEEPYKEGKKYQYGDKLDLKKLQTDLLSMARNGFRAFDALIGPLVGDADKVWDVMDWMVKPGQVQIATKEAAQLVIPAAMFYDYPFLDGNAAKDYTICPTFLDALAEDKSLEECVCFQGNCPSYDDELVVCPSGFWGFRHSLGLPMSVKSAPDAPLKIGGSSPPKMAVSVSTDPGFKERP</sequence>
<dbReference type="AlphaFoldDB" id="A0A3B0UQ83"/>
<gene>
    <name evidence="2" type="ORF">MNBD_CHLOROFLEXI01-4191</name>
</gene>